<name>A0A6N6RL50_9FLAO</name>
<dbReference type="GO" id="GO:0050821">
    <property type="term" value="P:protein stabilization"/>
    <property type="evidence" value="ECO:0007669"/>
    <property type="project" value="TreeGrafter"/>
</dbReference>
<protein>
    <submittedName>
        <fullName evidence="4">OmpH family outer membrane protein</fullName>
    </submittedName>
</protein>
<dbReference type="OrthoDB" id="9788552at2"/>
<keyword evidence="5" id="KW-1185">Reference proteome</keyword>
<dbReference type="InterPro" id="IPR024930">
    <property type="entry name" value="Skp_dom_sf"/>
</dbReference>
<proteinExistence type="inferred from homology"/>
<evidence type="ECO:0000256" key="1">
    <source>
        <dbReference type="ARBA" id="ARBA00009091"/>
    </source>
</evidence>
<keyword evidence="3" id="KW-0175">Coiled coil</keyword>
<dbReference type="Pfam" id="PF03938">
    <property type="entry name" value="OmpH"/>
    <property type="match status" value="1"/>
</dbReference>
<dbReference type="SMART" id="SM00935">
    <property type="entry name" value="OmpH"/>
    <property type="match status" value="1"/>
</dbReference>
<feature type="coiled-coil region" evidence="3">
    <location>
        <begin position="49"/>
        <end position="76"/>
    </location>
</feature>
<dbReference type="GO" id="GO:0051082">
    <property type="term" value="F:unfolded protein binding"/>
    <property type="evidence" value="ECO:0007669"/>
    <property type="project" value="InterPro"/>
</dbReference>
<reference evidence="4 5" key="1">
    <citation type="submission" date="2019-09" db="EMBL/GenBank/DDBJ databases">
        <title>Genomes of family Cryomorphaceae.</title>
        <authorList>
            <person name="Bowman J.P."/>
        </authorList>
    </citation>
    <scope>NUCLEOTIDE SEQUENCE [LARGE SCALE GENOMIC DNA]</scope>
    <source>
        <strain evidence="4 5">LMG 25704</strain>
    </source>
</reference>
<accession>A0A6N6RL50</accession>
<dbReference type="PANTHER" id="PTHR35089">
    <property type="entry name" value="CHAPERONE PROTEIN SKP"/>
    <property type="match status" value="1"/>
</dbReference>
<comment type="caution">
    <text evidence="4">The sequence shown here is derived from an EMBL/GenBank/DDBJ whole genome shotgun (WGS) entry which is preliminary data.</text>
</comment>
<evidence type="ECO:0000256" key="2">
    <source>
        <dbReference type="ARBA" id="ARBA00022729"/>
    </source>
</evidence>
<dbReference type="InterPro" id="IPR005632">
    <property type="entry name" value="Chaperone_Skp"/>
</dbReference>
<dbReference type="SUPFAM" id="SSF111384">
    <property type="entry name" value="OmpH-like"/>
    <property type="match status" value="1"/>
</dbReference>
<dbReference type="EMBL" id="WBVO01000003">
    <property type="protein sequence ID" value="KAB2813622.1"/>
    <property type="molecule type" value="Genomic_DNA"/>
</dbReference>
<dbReference type="Proteomes" id="UP000468650">
    <property type="component" value="Unassembled WGS sequence"/>
</dbReference>
<keyword evidence="2" id="KW-0732">Signal</keyword>
<comment type="similarity">
    <text evidence="1">Belongs to the Skp family.</text>
</comment>
<dbReference type="PANTHER" id="PTHR35089:SF1">
    <property type="entry name" value="CHAPERONE PROTEIN SKP"/>
    <property type="match status" value="1"/>
</dbReference>
<evidence type="ECO:0000313" key="5">
    <source>
        <dbReference type="Proteomes" id="UP000468650"/>
    </source>
</evidence>
<dbReference type="Gene3D" id="3.30.910.20">
    <property type="entry name" value="Skp domain"/>
    <property type="match status" value="1"/>
</dbReference>
<evidence type="ECO:0000256" key="3">
    <source>
        <dbReference type="SAM" id="Coils"/>
    </source>
</evidence>
<sequence>MRLKHWITFFAIFVTTATWAQRLGYVDTKYILEQIPEYSQAQREIDRLSQEWSGEIEALQSEADALQQAFDAEKILLTEEMQQERLDAIKVKREEARNLRIKYFGPEGELFKKRAELVKPIQDQVYNAIKAVARRKRLDFVFDKTGSVTMLYADPEMDVSDDVLDELGY</sequence>
<evidence type="ECO:0000313" key="4">
    <source>
        <dbReference type="EMBL" id="KAB2813622.1"/>
    </source>
</evidence>
<dbReference type="RefSeq" id="WP_151666824.1">
    <property type="nucleotide sequence ID" value="NZ_WBVO01000003.1"/>
</dbReference>
<dbReference type="AlphaFoldDB" id="A0A6N6RL50"/>
<gene>
    <name evidence="4" type="ORF">F8C67_05525</name>
</gene>
<organism evidence="4 5">
    <name type="scientific">Phaeocystidibacter luteus</name>
    <dbReference type="NCBI Taxonomy" id="911197"/>
    <lineage>
        <taxon>Bacteria</taxon>
        <taxon>Pseudomonadati</taxon>
        <taxon>Bacteroidota</taxon>
        <taxon>Flavobacteriia</taxon>
        <taxon>Flavobacteriales</taxon>
        <taxon>Phaeocystidibacteraceae</taxon>
        <taxon>Phaeocystidibacter</taxon>
    </lineage>
</organism>
<dbReference type="GO" id="GO:0005829">
    <property type="term" value="C:cytosol"/>
    <property type="evidence" value="ECO:0007669"/>
    <property type="project" value="TreeGrafter"/>
</dbReference>